<evidence type="ECO:0000256" key="3">
    <source>
        <dbReference type="ARBA" id="ARBA00012438"/>
    </source>
</evidence>
<dbReference type="PANTHER" id="PTHR43547">
    <property type="entry name" value="TWO-COMPONENT HISTIDINE KINASE"/>
    <property type="match status" value="1"/>
</dbReference>
<dbReference type="SMART" id="SM00388">
    <property type="entry name" value="HisKA"/>
    <property type="match status" value="1"/>
</dbReference>
<keyword evidence="12" id="KW-0812">Transmembrane</keyword>
<evidence type="ECO:0000256" key="10">
    <source>
        <dbReference type="ARBA" id="ARBA00023012"/>
    </source>
</evidence>
<dbReference type="Pfam" id="PF00512">
    <property type="entry name" value="HisKA"/>
    <property type="match status" value="1"/>
</dbReference>
<evidence type="ECO:0000256" key="1">
    <source>
        <dbReference type="ARBA" id="ARBA00000085"/>
    </source>
</evidence>
<keyword evidence="15" id="KW-1185">Reference proteome</keyword>
<sequence>MVATIILLAAFECYWLVKLYKDEYKTFSSASDVAFRSAISKLQRQRFEKDTALSAHSGPTMITANSVPFERVDSVKNIHKFPLQTLSPKAADQLRNIDPEKIKSITIYSGDAATQRPELPVELLETMAKQKIRINTAADSVRRRFFLRYDSASNRVVAMDREGEATTTIAVRMKDSDSMKLHQFTDSASFAFRTRLNLRLDSLKRRHGRDSVKRGITAISVHEKPGAASIHGTVKADQGTEVVNVIGYGVRGKNTDSFRSGKSQPEFNVKGMVVDMPMVKRDLSPMIRFLIENKTVNDSIPVKTIDSAYKTELSKTMTRYPSYRIVFRQYAKDSLRKKDTLAIDSSRQVITSKVYAGYNTPYSYQASFGDVRMYLLQQMKLQIGGSVLLLVLVLGSFIIMYRNLLAQQKLAGIKNDFISNITHELKTPIATVTVAIEALRNFNAIQSPERTREYLDISASELQRLSLLVDKVLKLSMFENKKVELKKETFDLKELVEETMLTMRLQFEKQKAEVSFTTEGGPFTIVADKLHITSVIFNLLDNALKYSQTKAVIAVALAVDENGMLELKVSDNGIGIAHQYQGKVFDKFFRVPMGDKHNIKGYGLGLSYVAEIVKKHEGSIHVESVLGKGSAFIVKLPANNHSEPTTN</sequence>
<dbReference type="EMBL" id="FUWH01000003">
    <property type="protein sequence ID" value="SJZ58986.1"/>
    <property type="molecule type" value="Genomic_DNA"/>
</dbReference>
<keyword evidence="8 14" id="KW-0418">Kinase</keyword>
<evidence type="ECO:0000256" key="8">
    <source>
        <dbReference type="ARBA" id="ARBA00022777"/>
    </source>
</evidence>
<keyword evidence="5" id="KW-0597">Phosphoprotein</keyword>
<accession>A0A1T4LWH0</accession>
<feature type="domain" description="Histidine kinase" evidence="13">
    <location>
        <begin position="420"/>
        <end position="640"/>
    </location>
</feature>
<evidence type="ECO:0000256" key="6">
    <source>
        <dbReference type="ARBA" id="ARBA00022679"/>
    </source>
</evidence>
<dbReference type="PANTHER" id="PTHR43547:SF2">
    <property type="entry name" value="HYBRID SIGNAL TRANSDUCTION HISTIDINE KINASE C"/>
    <property type="match status" value="1"/>
</dbReference>
<feature type="transmembrane region" description="Helical" evidence="12">
    <location>
        <begin position="381"/>
        <end position="401"/>
    </location>
</feature>
<dbReference type="PROSITE" id="PS50109">
    <property type="entry name" value="HIS_KIN"/>
    <property type="match status" value="1"/>
</dbReference>
<proteinExistence type="predicted"/>
<dbReference type="AlphaFoldDB" id="A0A1T4LWH0"/>
<dbReference type="InterPro" id="IPR036097">
    <property type="entry name" value="HisK_dim/P_sf"/>
</dbReference>
<dbReference type="SMART" id="SM00387">
    <property type="entry name" value="HATPase_c"/>
    <property type="match status" value="1"/>
</dbReference>
<protein>
    <recommendedName>
        <fullName evidence="3">histidine kinase</fullName>
        <ecNumber evidence="3">2.7.13.3</ecNumber>
    </recommendedName>
</protein>
<evidence type="ECO:0000256" key="12">
    <source>
        <dbReference type="SAM" id="Phobius"/>
    </source>
</evidence>
<name>A0A1T4LWH0_9BACT</name>
<keyword evidence="12" id="KW-1133">Transmembrane helix</keyword>
<dbReference type="InterPro" id="IPR004358">
    <property type="entry name" value="Sig_transdc_His_kin-like_C"/>
</dbReference>
<evidence type="ECO:0000256" key="11">
    <source>
        <dbReference type="ARBA" id="ARBA00023136"/>
    </source>
</evidence>
<evidence type="ECO:0000256" key="4">
    <source>
        <dbReference type="ARBA" id="ARBA00022475"/>
    </source>
</evidence>
<keyword evidence="11 12" id="KW-0472">Membrane</keyword>
<dbReference type="GO" id="GO:0000155">
    <property type="term" value="F:phosphorelay sensor kinase activity"/>
    <property type="evidence" value="ECO:0007669"/>
    <property type="project" value="InterPro"/>
</dbReference>
<evidence type="ECO:0000256" key="9">
    <source>
        <dbReference type="ARBA" id="ARBA00022840"/>
    </source>
</evidence>
<evidence type="ECO:0000259" key="13">
    <source>
        <dbReference type="PROSITE" id="PS50109"/>
    </source>
</evidence>
<keyword evidence="7" id="KW-0547">Nucleotide-binding</keyword>
<keyword evidence="10" id="KW-0902">Two-component regulatory system</keyword>
<evidence type="ECO:0000256" key="5">
    <source>
        <dbReference type="ARBA" id="ARBA00022553"/>
    </source>
</evidence>
<reference evidence="14 15" key="1">
    <citation type="submission" date="2017-02" db="EMBL/GenBank/DDBJ databases">
        <authorList>
            <person name="Peterson S.W."/>
        </authorList>
    </citation>
    <scope>NUCLEOTIDE SEQUENCE [LARGE SCALE GENOMIC DNA]</scope>
    <source>
        <strain evidence="14 15">DSM 22335</strain>
    </source>
</reference>
<dbReference type="SUPFAM" id="SSF47384">
    <property type="entry name" value="Homodimeric domain of signal transducing histidine kinase"/>
    <property type="match status" value="1"/>
</dbReference>
<dbReference type="InterPro" id="IPR036890">
    <property type="entry name" value="HATPase_C_sf"/>
</dbReference>
<organism evidence="14 15">
    <name type="scientific">Sediminibacterium ginsengisoli</name>
    <dbReference type="NCBI Taxonomy" id="413434"/>
    <lineage>
        <taxon>Bacteria</taxon>
        <taxon>Pseudomonadati</taxon>
        <taxon>Bacteroidota</taxon>
        <taxon>Chitinophagia</taxon>
        <taxon>Chitinophagales</taxon>
        <taxon>Chitinophagaceae</taxon>
        <taxon>Sediminibacterium</taxon>
    </lineage>
</organism>
<gene>
    <name evidence="14" type="ORF">SAMN04488132_10334</name>
</gene>
<dbReference type="SUPFAM" id="SSF55874">
    <property type="entry name" value="ATPase domain of HSP90 chaperone/DNA topoisomerase II/histidine kinase"/>
    <property type="match status" value="1"/>
</dbReference>
<dbReference type="GO" id="GO:0005886">
    <property type="term" value="C:plasma membrane"/>
    <property type="evidence" value="ECO:0007669"/>
    <property type="project" value="UniProtKB-SubCell"/>
</dbReference>
<dbReference type="CDD" id="cd00082">
    <property type="entry name" value="HisKA"/>
    <property type="match status" value="1"/>
</dbReference>
<comment type="subcellular location">
    <subcellularLocation>
        <location evidence="2">Cell membrane</location>
    </subcellularLocation>
</comment>
<dbReference type="Pfam" id="PF02518">
    <property type="entry name" value="HATPase_c"/>
    <property type="match status" value="1"/>
</dbReference>
<evidence type="ECO:0000313" key="14">
    <source>
        <dbReference type="EMBL" id="SJZ58986.1"/>
    </source>
</evidence>
<dbReference type="STRING" id="413434.SAMN04488132_10334"/>
<keyword evidence="6" id="KW-0808">Transferase</keyword>
<comment type="catalytic activity">
    <reaction evidence="1">
        <text>ATP + protein L-histidine = ADP + protein N-phospho-L-histidine.</text>
        <dbReference type="EC" id="2.7.13.3"/>
    </reaction>
</comment>
<dbReference type="InterPro" id="IPR003661">
    <property type="entry name" value="HisK_dim/P_dom"/>
</dbReference>
<dbReference type="EC" id="2.7.13.3" evidence="3"/>
<keyword evidence="9" id="KW-0067">ATP-binding</keyword>
<dbReference type="InterPro" id="IPR005467">
    <property type="entry name" value="His_kinase_dom"/>
</dbReference>
<evidence type="ECO:0000256" key="2">
    <source>
        <dbReference type="ARBA" id="ARBA00004236"/>
    </source>
</evidence>
<dbReference type="Proteomes" id="UP000190888">
    <property type="component" value="Unassembled WGS sequence"/>
</dbReference>
<dbReference type="Gene3D" id="3.30.565.10">
    <property type="entry name" value="Histidine kinase-like ATPase, C-terminal domain"/>
    <property type="match status" value="1"/>
</dbReference>
<dbReference type="PRINTS" id="PR00344">
    <property type="entry name" value="BCTRLSENSOR"/>
</dbReference>
<dbReference type="FunFam" id="3.30.565.10:FF:000023">
    <property type="entry name" value="PAS domain-containing sensor histidine kinase"/>
    <property type="match status" value="1"/>
</dbReference>
<dbReference type="GO" id="GO:0005524">
    <property type="term" value="F:ATP binding"/>
    <property type="evidence" value="ECO:0007669"/>
    <property type="project" value="UniProtKB-KW"/>
</dbReference>
<dbReference type="Gene3D" id="1.10.287.130">
    <property type="match status" value="1"/>
</dbReference>
<evidence type="ECO:0000313" key="15">
    <source>
        <dbReference type="Proteomes" id="UP000190888"/>
    </source>
</evidence>
<keyword evidence="4" id="KW-1003">Cell membrane</keyword>
<dbReference type="InterPro" id="IPR003594">
    <property type="entry name" value="HATPase_dom"/>
</dbReference>
<evidence type="ECO:0000256" key="7">
    <source>
        <dbReference type="ARBA" id="ARBA00022741"/>
    </source>
</evidence>